<gene>
    <name evidence="8" type="primary">8233738</name>
    <name evidence="7" type="ORF">Phum_PHUM012670</name>
</gene>
<reference evidence="7" key="2">
    <citation type="submission" date="2007-04" db="EMBL/GenBank/DDBJ databases">
        <title>The genome of the human body louse.</title>
        <authorList>
            <consortium name="The Human Body Louse Genome Consortium"/>
            <person name="Kirkness E."/>
            <person name="Walenz B."/>
            <person name="Hass B."/>
            <person name="Bruggner R."/>
            <person name="Strausberg R."/>
        </authorList>
    </citation>
    <scope>NUCLEOTIDE SEQUENCE</scope>
    <source>
        <strain evidence="7">USDA</strain>
    </source>
</reference>
<dbReference type="InterPro" id="IPR041661">
    <property type="entry name" value="ZN622/Rei1/Reh1_Znf-C2H2"/>
</dbReference>
<dbReference type="GeneID" id="8233738"/>
<evidence type="ECO:0000313" key="8">
    <source>
        <dbReference type="EnsemblMetazoa" id="PHUM012670-PA"/>
    </source>
</evidence>
<name>E0V9I3_PEDHC</name>
<dbReference type="VEuPathDB" id="VectorBase:PHUM012670"/>
<keyword evidence="2 5" id="KW-0863">Zinc-finger</keyword>
<evidence type="ECO:0000256" key="4">
    <source>
        <dbReference type="ARBA" id="ARBA00034119"/>
    </source>
</evidence>
<keyword evidence="1" id="KW-0479">Metal-binding</keyword>
<dbReference type="PROSITE" id="PS00028">
    <property type="entry name" value="ZINC_FINGER_C2H2_1"/>
    <property type="match status" value="2"/>
</dbReference>
<dbReference type="InterPro" id="IPR036236">
    <property type="entry name" value="Znf_C2H2_sf"/>
</dbReference>
<evidence type="ECO:0000313" key="7">
    <source>
        <dbReference type="EMBL" id="EEB10039.1"/>
    </source>
</evidence>
<dbReference type="HOGENOM" id="CLU_033436_0_0_1"/>
<dbReference type="InterPro" id="IPR013087">
    <property type="entry name" value="Znf_C2H2_type"/>
</dbReference>
<keyword evidence="9" id="KW-1185">Reference proteome</keyword>
<dbReference type="PANTHER" id="PTHR13267">
    <property type="entry name" value="ZINC FINGER PROTEIN 277"/>
    <property type="match status" value="1"/>
</dbReference>
<dbReference type="InterPro" id="IPR040048">
    <property type="entry name" value="ZNF277"/>
</dbReference>
<dbReference type="Pfam" id="PF12756">
    <property type="entry name" value="zf-C2H2_2"/>
    <property type="match status" value="2"/>
</dbReference>
<proteinExistence type="inferred from homology"/>
<reference evidence="8" key="3">
    <citation type="submission" date="2020-05" db="UniProtKB">
        <authorList>
            <consortium name="EnsemblMetazoa"/>
        </authorList>
    </citation>
    <scope>IDENTIFICATION</scope>
    <source>
        <strain evidence="8">USDA</strain>
    </source>
</reference>
<comment type="similarity">
    <text evidence="4">Belongs to the ZNF277 family.</text>
</comment>
<dbReference type="GO" id="GO:0008270">
    <property type="term" value="F:zinc ion binding"/>
    <property type="evidence" value="ECO:0007669"/>
    <property type="project" value="UniProtKB-KW"/>
</dbReference>
<accession>E0V9I3</accession>
<protein>
    <submittedName>
        <fullName evidence="7 8">Zinc finger protein, putative</fullName>
    </submittedName>
</protein>
<dbReference type="CTD" id="8233738"/>
<dbReference type="STRING" id="121224.E0V9I3"/>
<organism>
    <name type="scientific">Pediculus humanus subsp. corporis</name>
    <name type="common">Body louse</name>
    <dbReference type="NCBI Taxonomy" id="121224"/>
    <lineage>
        <taxon>Eukaryota</taxon>
        <taxon>Metazoa</taxon>
        <taxon>Ecdysozoa</taxon>
        <taxon>Arthropoda</taxon>
        <taxon>Hexapoda</taxon>
        <taxon>Insecta</taxon>
        <taxon>Pterygota</taxon>
        <taxon>Neoptera</taxon>
        <taxon>Paraneoptera</taxon>
        <taxon>Psocodea</taxon>
        <taxon>Troctomorpha</taxon>
        <taxon>Phthiraptera</taxon>
        <taxon>Anoplura</taxon>
        <taxon>Pediculidae</taxon>
        <taxon>Pediculus</taxon>
    </lineage>
</organism>
<dbReference type="InParanoid" id="E0V9I3"/>
<dbReference type="KEGG" id="phu:Phum_PHUM012670"/>
<dbReference type="PROSITE" id="PS50157">
    <property type="entry name" value="ZINC_FINGER_C2H2_2"/>
    <property type="match status" value="1"/>
</dbReference>
<dbReference type="EMBL" id="AAZO01000150">
    <property type="status" value="NOT_ANNOTATED_CDS"/>
    <property type="molecule type" value="Genomic_DNA"/>
</dbReference>
<dbReference type="SUPFAM" id="SSF57667">
    <property type="entry name" value="beta-beta-alpha zinc fingers"/>
    <property type="match status" value="2"/>
</dbReference>
<dbReference type="eggNOG" id="KOG2482">
    <property type="taxonomic scope" value="Eukaryota"/>
</dbReference>
<reference evidence="7" key="1">
    <citation type="submission" date="2007-04" db="EMBL/GenBank/DDBJ databases">
        <title>Annotation of Pediculus humanus corporis strain USDA.</title>
        <authorList>
            <person name="Kirkness E."/>
            <person name="Hannick L."/>
            <person name="Hass B."/>
            <person name="Bruggner R."/>
            <person name="Lawson D."/>
            <person name="Bidwell S."/>
            <person name="Joardar V."/>
            <person name="Caler E."/>
            <person name="Walenz B."/>
            <person name="Inman J."/>
            <person name="Schobel S."/>
            <person name="Galinsky K."/>
            <person name="Amedeo P."/>
            <person name="Strausberg R."/>
        </authorList>
    </citation>
    <scope>NUCLEOTIDE SEQUENCE</scope>
    <source>
        <strain evidence="7">USDA</strain>
    </source>
</reference>
<dbReference type="PANTHER" id="PTHR13267:SF3">
    <property type="entry name" value="ZINC FINGER PROTEIN 277"/>
    <property type="match status" value="1"/>
</dbReference>
<sequence>MLEPLTFPEPPNILLPFSFVPWENEKCSCPLCDQNFDLSVGKDLLFTHLKSSHKLYVEDPNSIASIKGYFDYWKIRFSEQPFSSFCTILNFEQLENDKYYVLSELHPEDSALRKGLAAKRLVMACSNSKVTPKDRFFVKQCLFCRHVEKTSRYDYLTHLSYQHNLQLGIPDNLVFIDKLLDKLEEKLNKLECIYCEHIFRDRSILKEHMRKKFHKRINRKNKEYDRFYVINYVEGGHHREDIEESQPEDAWSQWREEGVDWSDWLEEPPSIVCLFCPFSCKEWEDIINHMFIAHNFSYYSVMKKLNFYEQVKIVNFIRREIRFCRCSNCQSVFPNPDSLLEHMTQSNHFTLPDRKNWDHPE</sequence>
<evidence type="ECO:0000256" key="5">
    <source>
        <dbReference type="PROSITE-ProRule" id="PRU00042"/>
    </source>
</evidence>
<keyword evidence="3" id="KW-0862">Zinc</keyword>
<dbReference type="SMART" id="SM00355">
    <property type="entry name" value="ZnF_C2H2"/>
    <property type="match status" value="5"/>
</dbReference>
<dbReference type="EMBL" id="DS234994">
    <property type="protein sequence ID" value="EEB10039.1"/>
    <property type="molecule type" value="Genomic_DNA"/>
</dbReference>
<dbReference type="EnsemblMetazoa" id="PHUM012670-RA">
    <property type="protein sequence ID" value="PHUM012670-PA"/>
    <property type="gene ID" value="PHUM012670"/>
</dbReference>
<evidence type="ECO:0000259" key="6">
    <source>
        <dbReference type="PROSITE" id="PS50157"/>
    </source>
</evidence>
<dbReference type="OMA" id="WDKPEFF"/>
<dbReference type="AlphaFoldDB" id="E0V9I3"/>
<dbReference type="OrthoDB" id="278606at2759"/>
<dbReference type="RefSeq" id="XP_002422777.1">
    <property type="nucleotide sequence ID" value="XM_002422732.1"/>
</dbReference>
<evidence type="ECO:0000256" key="2">
    <source>
        <dbReference type="ARBA" id="ARBA00022771"/>
    </source>
</evidence>
<feature type="domain" description="C2H2-type" evidence="6">
    <location>
        <begin position="190"/>
        <end position="214"/>
    </location>
</feature>
<evidence type="ECO:0000313" key="9">
    <source>
        <dbReference type="Proteomes" id="UP000009046"/>
    </source>
</evidence>
<evidence type="ECO:0000256" key="1">
    <source>
        <dbReference type="ARBA" id="ARBA00022723"/>
    </source>
</evidence>
<dbReference type="Proteomes" id="UP000009046">
    <property type="component" value="Unassembled WGS sequence"/>
</dbReference>
<evidence type="ECO:0000256" key="3">
    <source>
        <dbReference type="ARBA" id="ARBA00022833"/>
    </source>
</evidence>
<dbReference type="FunCoup" id="E0V9I3">
    <property type="interactions" value="1468"/>
</dbReference>